<evidence type="ECO:0000313" key="3">
    <source>
        <dbReference type="EMBL" id="EDX18309.1"/>
    </source>
</evidence>
<dbReference type="InterPro" id="IPR002223">
    <property type="entry name" value="Kunitz_BPTI"/>
</dbReference>
<keyword evidence="4" id="KW-1185">Reference proteome</keyword>
<feature type="domain" description="BPTI/Kunitz inhibitor" evidence="2">
    <location>
        <begin position="57"/>
        <end position="113"/>
    </location>
</feature>
<dbReference type="GO" id="GO:0004867">
    <property type="term" value="F:serine-type endopeptidase inhibitor activity"/>
    <property type="evidence" value="ECO:0007669"/>
    <property type="project" value="InterPro"/>
</dbReference>
<dbReference type="SMART" id="SM00131">
    <property type="entry name" value="KU"/>
    <property type="match status" value="1"/>
</dbReference>
<evidence type="ECO:0000256" key="1">
    <source>
        <dbReference type="SAM" id="SignalP"/>
    </source>
</evidence>
<dbReference type="PROSITE" id="PS50279">
    <property type="entry name" value="BPTI_KUNITZ_2"/>
    <property type="match status" value="1"/>
</dbReference>
<dbReference type="OrthoDB" id="347314at2759"/>
<feature type="chain" id="PRO_5002825177" evidence="1">
    <location>
        <begin position="20"/>
        <end position="202"/>
    </location>
</feature>
<evidence type="ECO:0000259" key="2">
    <source>
        <dbReference type="PROSITE" id="PS50279"/>
    </source>
</evidence>
<evidence type="ECO:0000313" key="4">
    <source>
        <dbReference type="Proteomes" id="UP000000304"/>
    </source>
</evidence>
<dbReference type="HOGENOM" id="CLU_1355936_0_0_1"/>
<gene>
    <name evidence="3" type="primary">Dsim\GD15624</name>
    <name evidence="3" type="ORF">Dsim_GD15624</name>
</gene>
<dbReference type="Proteomes" id="UP000000304">
    <property type="component" value="Chromosome X"/>
</dbReference>
<accession>B4R713</accession>
<name>B4R713_DROSI</name>
<dbReference type="SUPFAM" id="SSF57362">
    <property type="entry name" value="BPTI-like"/>
    <property type="match status" value="1"/>
</dbReference>
<dbReference type="AlphaFoldDB" id="B4R713"/>
<dbReference type="InterPro" id="IPR036880">
    <property type="entry name" value="Kunitz_BPTI_sf"/>
</dbReference>
<dbReference type="EMBL" id="CM000366">
    <property type="protein sequence ID" value="EDX18309.1"/>
    <property type="molecule type" value="Genomic_DNA"/>
</dbReference>
<feature type="signal peptide" evidence="1">
    <location>
        <begin position="1"/>
        <end position="19"/>
    </location>
</feature>
<reference evidence="3 4" key="1">
    <citation type="journal article" date="2007" name="Nature">
        <title>Evolution of genes and genomes on the Drosophila phylogeny.</title>
        <authorList>
            <consortium name="Drosophila 12 Genomes Consortium"/>
            <person name="Clark A.G."/>
            <person name="Eisen M.B."/>
            <person name="Smith D.R."/>
            <person name="Bergman C.M."/>
            <person name="Oliver B."/>
            <person name="Markow T.A."/>
            <person name="Kaufman T.C."/>
            <person name="Kellis M."/>
            <person name="Gelbart W."/>
            <person name="Iyer V.N."/>
            <person name="Pollard D.A."/>
            <person name="Sackton T.B."/>
            <person name="Larracuente A.M."/>
            <person name="Singh N.D."/>
            <person name="Abad J.P."/>
            <person name="Abt D.N."/>
            <person name="Adryan B."/>
            <person name="Aguade M."/>
            <person name="Akashi H."/>
            <person name="Anderson W.W."/>
            <person name="Aquadro C.F."/>
            <person name="Ardell D.H."/>
            <person name="Arguello R."/>
            <person name="Artieri C.G."/>
            <person name="Barbash D.A."/>
            <person name="Barker D."/>
            <person name="Barsanti P."/>
            <person name="Batterham P."/>
            <person name="Batzoglou S."/>
            <person name="Begun D."/>
            <person name="Bhutkar A."/>
            <person name="Blanco E."/>
            <person name="Bosak S.A."/>
            <person name="Bradley R.K."/>
            <person name="Brand A.D."/>
            <person name="Brent M.R."/>
            <person name="Brooks A.N."/>
            <person name="Brown R.H."/>
            <person name="Butlin R.K."/>
            <person name="Caggese C."/>
            <person name="Calvi B.R."/>
            <person name="Bernardo de Carvalho A."/>
            <person name="Caspi A."/>
            <person name="Castrezana S."/>
            <person name="Celniker S.E."/>
            <person name="Chang J.L."/>
            <person name="Chapple C."/>
            <person name="Chatterji S."/>
            <person name="Chinwalla A."/>
            <person name="Civetta A."/>
            <person name="Clifton S.W."/>
            <person name="Comeron J.M."/>
            <person name="Costello J.C."/>
            <person name="Coyne J.A."/>
            <person name="Daub J."/>
            <person name="David R.G."/>
            <person name="Delcher A.L."/>
            <person name="Delehaunty K."/>
            <person name="Do C.B."/>
            <person name="Ebling H."/>
            <person name="Edwards K."/>
            <person name="Eickbush T."/>
            <person name="Evans J.D."/>
            <person name="Filipski A."/>
            <person name="Findeiss S."/>
            <person name="Freyhult E."/>
            <person name="Fulton L."/>
            <person name="Fulton R."/>
            <person name="Garcia A.C."/>
            <person name="Gardiner A."/>
            <person name="Garfield D.A."/>
            <person name="Garvin B.E."/>
            <person name="Gibson G."/>
            <person name="Gilbert D."/>
            <person name="Gnerre S."/>
            <person name="Godfrey J."/>
            <person name="Good R."/>
            <person name="Gotea V."/>
            <person name="Gravely B."/>
            <person name="Greenberg A.J."/>
            <person name="Griffiths-Jones S."/>
            <person name="Gross S."/>
            <person name="Guigo R."/>
            <person name="Gustafson E.A."/>
            <person name="Haerty W."/>
            <person name="Hahn M.W."/>
            <person name="Halligan D.L."/>
            <person name="Halpern A.L."/>
            <person name="Halter G.M."/>
            <person name="Han M.V."/>
            <person name="Heger A."/>
            <person name="Hillier L."/>
            <person name="Hinrichs A.S."/>
            <person name="Holmes I."/>
            <person name="Hoskins R.A."/>
            <person name="Hubisz M.J."/>
            <person name="Hultmark D."/>
            <person name="Huntley M.A."/>
            <person name="Jaffe D.B."/>
            <person name="Jagadeeshan S."/>
            <person name="Jeck W.R."/>
            <person name="Johnson J."/>
            <person name="Jones C.D."/>
            <person name="Jordan W.C."/>
            <person name="Karpen G.H."/>
            <person name="Kataoka E."/>
            <person name="Keightley P.D."/>
            <person name="Kheradpour P."/>
            <person name="Kirkness E.F."/>
            <person name="Koerich L.B."/>
            <person name="Kristiansen K."/>
            <person name="Kudrna D."/>
            <person name="Kulathinal R.J."/>
            <person name="Kumar S."/>
            <person name="Kwok R."/>
            <person name="Lander E."/>
            <person name="Langley C.H."/>
            <person name="Lapoint R."/>
            <person name="Lazzaro B.P."/>
            <person name="Lee S.J."/>
            <person name="Levesque L."/>
            <person name="Li R."/>
            <person name="Lin C.F."/>
            <person name="Lin M.F."/>
            <person name="Lindblad-Toh K."/>
            <person name="Llopart A."/>
            <person name="Long M."/>
            <person name="Low L."/>
            <person name="Lozovsky E."/>
            <person name="Lu J."/>
            <person name="Luo M."/>
            <person name="Machado C.A."/>
            <person name="Makalowski W."/>
            <person name="Marzo M."/>
            <person name="Matsuda M."/>
            <person name="Matzkin L."/>
            <person name="McAllister B."/>
            <person name="McBride C.S."/>
            <person name="McKernan B."/>
            <person name="McKernan K."/>
            <person name="Mendez-Lago M."/>
            <person name="Minx P."/>
            <person name="Mollenhauer M.U."/>
            <person name="Montooth K."/>
            <person name="Mount S.M."/>
            <person name="Mu X."/>
            <person name="Myers E."/>
            <person name="Negre B."/>
            <person name="Newfeld S."/>
            <person name="Nielsen R."/>
            <person name="Noor M.A."/>
            <person name="O'Grady P."/>
            <person name="Pachter L."/>
            <person name="Papaceit M."/>
            <person name="Parisi M.J."/>
            <person name="Parisi M."/>
            <person name="Parts L."/>
            <person name="Pedersen J.S."/>
            <person name="Pesole G."/>
            <person name="Phillippy A.M."/>
            <person name="Ponting C.P."/>
            <person name="Pop M."/>
            <person name="Porcelli D."/>
            <person name="Powell J.R."/>
            <person name="Prohaska S."/>
            <person name="Pruitt K."/>
            <person name="Puig M."/>
            <person name="Quesneville H."/>
            <person name="Ram K.R."/>
            <person name="Rand D."/>
            <person name="Rasmussen M.D."/>
            <person name="Reed L.K."/>
            <person name="Reenan R."/>
            <person name="Reily A."/>
            <person name="Remington K.A."/>
            <person name="Rieger T.T."/>
            <person name="Ritchie M.G."/>
            <person name="Robin C."/>
            <person name="Rogers Y.H."/>
            <person name="Rohde C."/>
            <person name="Rozas J."/>
            <person name="Rubenfield M.J."/>
            <person name="Ruiz A."/>
            <person name="Russo S."/>
            <person name="Salzberg S.L."/>
            <person name="Sanchez-Gracia A."/>
            <person name="Saranga D.J."/>
            <person name="Sato H."/>
            <person name="Schaeffer S.W."/>
            <person name="Schatz M.C."/>
            <person name="Schlenke T."/>
            <person name="Schwartz R."/>
            <person name="Segarra C."/>
            <person name="Singh R.S."/>
            <person name="Sirot L."/>
            <person name="Sirota M."/>
            <person name="Sisneros N.B."/>
            <person name="Smith C.D."/>
            <person name="Smith T.F."/>
            <person name="Spieth J."/>
            <person name="Stage D.E."/>
            <person name="Stark A."/>
            <person name="Stephan W."/>
            <person name="Strausberg R.L."/>
            <person name="Strempel S."/>
            <person name="Sturgill D."/>
            <person name="Sutton G."/>
            <person name="Sutton G.G."/>
            <person name="Tao W."/>
            <person name="Teichmann S."/>
            <person name="Tobari Y.N."/>
            <person name="Tomimura Y."/>
            <person name="Tsolas J.M."/>
            <person name="Valente V.L."/>
            <person name="Venter E."/>
            <person name="Venter J.C."/>
            <person name="Vicario S."/>
            <person name="Vieira F.G."/>
            <person name="Vilella A.J."/>
            <person name="Villasante A."/>
            <person name="Walenz B."/>
            <person name="Wang J."/>
            <person name="Wasserman M."/>
            <person name="Watts T."/>
            <person name="Wilson D."/>
            <person name="Wilson R.K."/>
            <person name="Wing R.A."/>
            <person name="Wolfner M.F."/>
            <person name="Wong A."/>
            <person name="Wong G.K."/>
            <person name="Wu C.I."/>
            <person name="Wu G."/>
            <person name="Yamamoto D."/>
            <person name="Yang H.P."/>
            <person name="Yang S.P."/>
            <person name="Yorke J.A."/>
            <person name="Yoshida K."/>
            <person name="Zdobnov E."/>
            <person name="Zhang P."/>
            <person name="Zhang Y."/>
            <person name="Zimin A.V."/>
            <person name="Baldwin J."/>
            <person name="Abdouelleil A."/>
            <person name="Abdulkadir J."/>
            <person name="Abebe A."/>
            <person name="Abera B."/>
            <person name="Abreu J."/>
            <person name="Acer S.C."/>
            <person name="Aftuck L."/>
            <person name="Alexander A."/>
            <person name="An P."/>
            <person name="Anderson E."/>
            <person name="Anderson S."/>
            <person name="Arachi H."/>
            <person name="Azer M."/>
            <person name="Bachantsang P."/>
            <person name="Barry A."/>
            <person name="Bayul T."/>
            <person name="Berlin A."/>
            <person name="Bessette D."/>
            <person name="Bloom T."/>
            <person name="Blye J."/>
            <person name="Boguslavskiy L."/>
            <person name="Bonnet C."/>
            <person name="Boukhgalter B."/>
            <person name="Bourzgui I."/>
            <person name="Brown A."/>
            <person name="Cahill P."/>
            <person name="Channer S."/>
            <person name="Cheshatsang Y."/>
            <person name="Chuda L."/>
            <person name="Citroen M."/>
            <person name="Collymore A."/>
            <person name="Cooke P."/>
            <person name="Costello M."/>
            <person name="D'Aco K."/>
            <person name="Daza R."/>
            <person name="De Haan G."/>
            <person name="DeGray S."/>
            <person name="DeMaso C."/>
            <person name="Dhargay N."/>
            <person name="Dooley K."/>
            <person name="Dooley E."/>
            <person name="Doricent M."/>
            <person name="Dorje P."/>
            <person name="Dorjee K."/>
            <person name="Dupes A."/>
            <person name="Elong R."/>
            <person name="Falk J."/>
            <person name="Farina A."/>
            <person name="Faro S."/>
            <person name="Ferguson D."/>
            <person name="Fisher S."/>
            <person name="Foley C.D."/>
            <person name="Franke A."/>
            <person name="Friedrich D."/>
            <person name="Gadbois L."/>
            <person name="Gearin G."/>
            <person name="Gearin C.R."/>
            <person name="Giannoukos G."/>
            <person name="Goode T."/>
            <person name="Graham J."/>
            <person name="Grandbois E."/>
            <person name="Grewal S."/>
            <person name="Gyaltsen K."/>
            <person name="Hafez N."/>
            <person name="Hagos B."/>
            <person name="Hall J."/>
            <person name="Henson C."/>
            <person name="Hollinger A."/>
            <person name="Honan T."/>
            <person name="Huard M.D."/>
            <person name="Hughes L."/>
            <person name="Hurhula B."/>
            <person name="Husby M.E."/>
            <person name="Kamat A."/>
            <person name="Kanga B."/>
            <person name="Kashin S."/>
            <person name="Khazanovich D."/>
            <person name="Kisner P."/>
            <person name="Lance K."/>
            <person name="Lara M."/>
            <person name="Lee W."/>
            <person name="Lennon N."/>
            <person name="Letendre F."/>
            <person name="LeVine R."/>
            <person name="Lipovsky A."/>
            <person name="Liu X."/>
            <person name="Liu J."/>
            <person name="Liu S."/>
            <person name="Lokyitsang T."/>
            <person name="Lokyitsang Y."/>
            <person name="Lubonja R."/>
            <person name="Lui A."/>
            <person name="MacDonald P."/>
            <person name="Magnisalis V."/>
            <person name="Maru K."/>
            <person name="Matthews C."/>
            <person name="McCusker W."/>
            <person name="McDonough S."/>
            <person name="Mehta T."/>
            <person name="Meldrim J."/>
            <person name="Meneus L."/>
            <person name="Mihai O."/>
            <person name="Mihalev A."/>
            <person name="Mihova T."/>
            <person name="Mittelman R."/>
            <person name="Mlenga V."/>
            <person name="Montmayeur A."/>
            <person name="Mulrain L."/>
            <person name="Navidi A."/>
            <person name="Naylor J."/>
            <person name="Negash T."/>
            <person name="Nguyen T."/>
            <person name="Nguyen N."/>
            <person name="Nicol R."/>
            <person name="Norbu C."/>
            <person name="Norbu N."/>
            <person name="Novod N."/>
            <person name="O'Neill B."/>
            <person name="Osman S."/>
            <person name="Markiewicz E."/>
            <person name="Oyono O.L."/>
            <person name="Patti C."/>
            <person name="Phunkhang P."/>
            <person name="Pierre F."/>
            <person name="Priest M."/>
            <person name="Raghuraman S."/>
            <person name="Rege F."/>
            <person name="Reyes R."/>
            <person name="Rise C."/>
            <person name="Rogov P."/>
            <person name="Ross K."/>
            <person name="Ryan E."/>
            <person name="Settipalli S."/>
            <person name="Shea T."/>
            <person name="Sherpa N."/>
            <person name="Shi L."/>
            <person name="Shih D."/>
            <person name="Sparrow T."/>
            <person name="Spaulding J."/>
            <person name="Stalker J."/>
            <person name="Stange-Thomann N."/>
            <person name="Stavropoulos S."/>
            <person name="Stone C."/>
            <person name="Strader C."/>
            <person name="Tesfaye S."/>
            <person name="Thomson T."/>
            <person name="Thoulutsang Y."/>
            <person name="Thoulutsang D."/>
            <person name="Topham K."/>
            <person name="Topping I."/>
            <person name="Tsamla T."/>
            <person name="Vassiliev H."/>
            <person name="Vo A."/>
            <person name="Wangchuk T."/>
            <person name="Wangdi T."/>
            <person name="Weiand M."/>
            <person name="Wilkinson J."/>
            <person name="Wilson A."/>
            <person name="Yadav S."/>
            <person name="Young G."/>
            <person name="Yu Q."/>
            <person name="Zembek L."/>
            <person name="Zhong D."/>
            <person name="Zimmer A."/>
            <person name="Zwirko Z."/>
            <person name="Jaffe D.B."/>
            <person name="Alvarez P."/>
            <person name="Brockman W."/>
            <person name="Butler J."/>
            <person name="Chin C."/>
            <person name="Gnerre S."/>
            <person name="Grabherr M."/>
            <person name="Kleber M."/>
            <person name="Mauceli E."/>
            <person name="MacCallum I."/>
        </authorList>
    </citation>
    <scope>NUCLEOTIDE SEQUENCE [LARGE SCALE GENOMIC DNA]</scope>
    <source>
        <strain evidence="4">white501</strain>
    </source>
</reference>
<keyword evidence="1" id="KW-0732">Signal</keyword>
<organism evidence="3 4">
    <name type="scientific">Drosophila simulans</name>
    <name type="common">Fruit fly</name>
    <dbReference type="NCBI Taxonomy" id="7240"/>
    <lineage>
        <taxon>Eukaryota</taxon>
        <taxon>Metazoa</taxon>
        <taxon>Ecdysozoa</taxon>
        <taxon>Arthropoda</taxon>
        <taxon>Hexapoda</taxon>
        <taxon>Insecta</taxon>
        <taxon>Pterygota</taxon>
        <taxon>Neoptera</taxon>
        <taxon>Endopterygota</taxon>
        <taxon>Diptera</taxon>
        <taxon>Brachycera</taxon>
        <taxon>Muscomorpha</taxon>
        <taxon>Ephydroidea</taxon>
        <taxon>Drosophilidae</taxon>
        <taxon>Drosophila</taxon>
        <taxon>Sophophora</taxon>
    </lineage>
</organism>
<dbReference type="Gene3D" id="4.10.410.10">
    <property type="entry name" value="Pancreatic trypsin inhibitor Kunitz domain"/>
    <property type="match status" value="1"/>
</dbReference>
<proteinExistence type="predicted"/>
<protein>
    <submittedName>
        <fullName evidence="3">GD15624</fullName>
    </submittedName>
</protein>
<sequence length="202" mass="23670">MNAAKSGSFFFFWLEQLAAQLTQERLPRGGRYPSQQENVEGYSNDINGNYNVVQDYCFEKPYASTNPCFAHPVVESNYWFYDHEDHECKIFTTDNCDQNRNRFRTLTACEGTCLQPQINMERSENDAMDLYGRRSYDQKQTRDHIIKELVSPISKQEVDPMINQKIGPMTYLRVEAMTNQKTGPMTYQEEKVMINREEVPMI</sequence>
<dbReference type="Pfam" id="PF00014">
    <property type="entry name" value="Kunitz_BPTI"/>
    <property type="match status" value="1"/>
</dbReference>